<name>A0ABW7MTW7_9FLAO</name>
<dbReference type="Proteomes" id="UP001610104">
    <property type="component" value="Unassembled WGS sequence"/>
</dbReference>
<evidence type="ECO:0000313" key="3">
    <source>
        <dbReference type="Proteomes" id="UP001610104"/>
    </source>
</evidence>
<dbReference type="Gene3D" id="3.40.710.10">
    <property type="entry name" value="DD-peptidase/beta-lactamase superfamily"/>
    <property type="match status" value="1"/>
</dbReference>
<keyword evidence="3" id="KW-1185">Reference proteome</keyword>
<dbReference type="InterPro" id="IPR050491">
    <property type="entry name" value="AmpC-like"/>
</dbReference>
<comment type="caution">
    <text evidence="2">The sequence shown here is derived from an EMBL/GenBank/DDBJ whole genome shotgun (WGS) entry which is preliminary data.</text>
</comment>
<dbReference type="EC" id="3.1.1.103" evidence="2"/>
<dbReference type="PANTHER" id="PTHR46825">
    <property type="entry name" value="D-ALANYL-D-ALANINE-CARBOXYPEPTIDASE/ENDOPEPTIDASE AMPH"/>
    <property type="match status" value="1"/>
</dbReference>
<protein>
    <submittedName>
        <fullName evidence="2">Serine hydrolase domain-containing protein</fullName>
        <ecNumber evidence="2">3.1.1.103</ecNumber>
    </submittedName>
</protein>
<evidence type="ECO:0000259" key="1">
    <source>
        <dbReference type="Pfam" id="PF00144"/>
    </source>
</evidence>
<gene>
    <name evidence="2" type="ORF">V8G56_16165</name>
</gene>
<dbReference type="SUPFAM" id="SSF56601">
    <property type="entry name" value="beta-lactamase/transpeptidase-like"/>
    <property type="match status" value="1"/>
</dbReference>
<proteinExistence type="predicted"/>
<organism evidence="2 3">
    <name type="scientific">Gaetbulibacter aquiaggeris</name>
    <dbReference type="NCBI Taxonomy" id="1735373"/>
    <lineage>
        <taxon>Bacteria</taxon>
        <taxon>Pseudomonadati</taxon>
        <taxon>Bacteroidota</taxon>
        <taxon>Flavobacteriia</taxon>
        <taxon>Flavobacteriales</taxon>
        <taxon>Flavobacteriaceae</taxon>
        <taxon>Gaetbulibacter</taxon>
    </lineage>
</organism>
<dbReference type="EMBL" id="JBAWKC010000007">
    <property type="protein sequence ID" value="MFH6770286.1"/>
    <property type="molecule type" value="Genomic_DNA"/>
</dbReference>
<sequence>MNYSIKTLIWVFLIISTLNSYSQKANKGFFNKSQIENKIDSLFSKYEKEPGISIGILVGDSLVVQKQYGLANLEYHIPITNKTSFHVASVSKQFTALAVLMLESEGKLSLDDDIKKYISEMKIENTKISIRNLLHHTSGIRDQWNLLRLAGWRLDDVITNEQVLNLIYNQKNLNFLPNEEFMYSNSGYTLLAEIVSRVSNMSFAEFTQKRIFDPLGMNHTFFVDKVGMVIPHKALSYCKLDNEYVEDIFNNVSVGATNLSTTIEDLSKWALNFNQPKVGTQAVFEKMNTSGVLNNGDKTGYGYGQFIDTYKGVPRISHSGLDASYQAYIGRLPENNMSLLIACNNSSINGGRMVKQLTEICLKNILKKIAKVASQKSVERKTSITLSSSILKTFEGHYWNKKDRYSREIILQNDTLYYAREDGSKTALIPVGHSDFEMLGDEYIAVSFQQNKILLIFDDGYTIEFQKYVPEGSNLSTLKDYCGTFYSQELKTYYTFSIDKDILLANHQRLGNINLKAIMKDFFIGKGSFRDVYFKRDAFGKVIGFNVSASRAKNISFKKIMD</sequence>
<reference evidence="2 3" key="1">
    <citation type="submission" date="2024-02" db="EMBL/GenBank/DDBJ databases">
        <title>A Gaetbulibacter species isolated from tidal flats and genomic insights of their niches.</title>
        <authorList>
            <person name="Ye Y."/>
        </authorList>
    </citation>
    <scope>NUCLEOTIDE SEQUENCE [LARGE SCALE GENOMIC DNA]</scope>
    <source>
        <strain evidence="2 3">KEM-8</strain>
    </source>
</reference>
<feature type="domain" description="Beta-lactamase-related" evidence="1">
    <location>
        <begin position="40"/>
        <end position="346"/>
    </location>
</feature>
<evidence type="ECO:0000313" key="2">
    <source>
        <dbReference type="EMBL" id="MFH6770286.1"/>
    </source>
</evidence>
<dbReference type="RefSeq" id="WP_395439503.1">
    <property type="nucleotide sequence ID" value="NZ_JBAWKC010000007.1"/>
</dbReference>
<dbReference type="GO" id="GO:0016787">
    <property type="term" value="F:hydrolase activity"/>
    <property type="evidence" value="ECO:0007669"/>
    <property type="project" value="UniProtKB-KW"/>
</dbReference>
<dbReference type="PANTHER" id="PTHR46825:SF9">
    <property type="entry name" value="BETA-LACTAMASE-RELATED DOMAIN-CONTAINING PROTEIN"/>
    <property type="match status" value="1"/>
</dbReference>
<dbReference type="Pfam" id="PF00144">
    <property type="entry name" value="Beta-lactamase"/>
    <property type="match status" value="1"/>
</dbReference>
<dbReference type="InterPro" id="IPR001466">
    <property type="entry name" value="Beta-lactam-related"/>
</dbReference>
<dbReference type="InterPro" id="IPR012338">
    <property type="entry name" value="Beta-lactam/transpept-like"/>
</dbReference>
<keyword evidence="2" id="KW-0378">Hydrolase</keyword>
<accession>A0ABW7MTW7</accession>